<dbReference type="InterPro" id="IPR029069">
    <property type="entry name" value="HotDog_dom_sf"/>
</dbReference>
<dbReference type="InterPro" id="IPR006683">
    <property type="entry name" value="Thioestr_dom"/>
</dbReference>
<sequence length="149" mass="15604">MDAPASALPRDIGAGAAPGPSQTSFVEMVFPDQANHYGTLFGGNALSLMGKAAFVAATRRARTPVVMASADKTEFHVPVRVGEIVELCARVTRVGRTSMTVEVEMTAEALLSGARRLAVRGVFEMVAVDASGRPMPVPSLSVQSKDQSS</sequence>
<evidence type="ECO:0000313" key="5">
    <source>
        <dbReference type="EMBL" id="MDQ0507549.1"/>
    </source>
</evidence>
<keyword evidence="2 3" id="KW-0378">Hydrolase</keyword>
<organism evidence="5 6">
    <name type="scientific">Xanthobacter agilis</name>
    <dbReference type="NCBI Taxonomy" id="47492"/>
    <lineage>
        <taxon>Bacteria</taxon>
        <taxon>Pseudomonadati</taxon>
        <taxon>Pseudomonadota</taxon>
        <taxon>Alphaproteobacteria</taxon>
        <taxon>Hyphomicrobiales</taxon>
        <taxon>Xanthobacteraceae</taxon>
        <taxon>Xanthobacter</taxon>
    </lineage>
</organism>
<dbReference type="Gene3D" id="3.10.129.10">
    <property type="entry name" value="Hotdog Thioesterase"/>
    <property type="match status" value="1"/>
</dbReference>
<comment type="caution">
    <text evidence="5">The sequence shown here is derived from an EMBL/GenBank/DDBJ whole genome shotgun (WGS) entry which is preliminary data.</text>
</comment>
<dbReference type="SUPFAM" id="SSF54637">
    <property type="entry name" value="Thioesterase/thiol ester dehydrase-isomerase"/>
    <property type="match status" value="1"/>
</dbReference>
<evidence type="ECO:0000256" key="3">
    <source>
        <dbReference type="PROSITE-ProRule" id="PRU01106"/>
    </source>
</evidence>
<evidence type="ECO:0000313" key="6">
    <source>
        <dbReference type="Proteomes" id="UP001241747"/>
    </source>
</evidence>
<accession>A0ABU0LK89</accession>
<name>A0ABU0LK89_XANAG</name>
<dbReference type="GO" id="GO:0016787">
    <property type="term" value="F:hydrolase activity"/>
    <property type="evidence" value="ECO:0007669"/>
    <property type="project" value="UniProtKB-KW"/>
</dbReference>
<reference evidence="5 6" key="1">
    <citation type="submission" date="2023-07" db="EMBL/GenBank/DDBJ databases">
        <title>Genomic Encyclopedia of Type Strains, Phase IV (KMG-IV): sequencing the most valuable type-strain genomes for metagenomic binning, comparative biology and taxonomic classification.</title>
        <authorList>
            <person name="Goeker M."/>
        </authorList>
    </citation>
    <scope>NUCLEOTIDE SEQUENCE [LARGE SCALE GENOMIC DNA]</scope>
    <source>
        <strain evidence="5 6">DSM 3770</strain>
    </source>
</reference>
<dbReference type="RefSeq" id="WP_370877868.1">
    <property type="nucleotide sequence ID" value="NZ_JABWGX010000054.1"/>
</dbReference>
<dbReference type="Pfam" id="PF03061">
    <property type="entry name" value="4HBT"/>
    <property type="match status" value="1"/>
</dbReference>
<comment type="similarity">
    <text evidence="1">Belongs to the acyl coenzyme A hydrolase family.</text>
</comment>
<evidence type="ECO:0000256" key="2">
    <source>
        <dbReference type="ARBA" id="ARBA00022801"/>
    </source>
</evidence>
<dbReference type="PANTHER" id="PTHR11049">
    <property type="entry name" value="ACYL COENZYME A THIOESTER HYDROLASE"/>
    <property type="match status" value="1"/>
</dbReference>
<dbReference type="InterPro" id="IPR033120">
    <property type="entry name" value="HOTDOG_ACOT"/>
</dbReference>
<feature type="domain" description="HotDog ACOT-type" evidence="4">
    <location>
        <begin position="19"/>
        <end position="131"/>
    </location>
</feature>
<dbReference type="PANTHER" id="PTHR11049:SF24">
    <property type="entry name" value="CYTOSOLIC ACYL COENZYME A THIOESTER HYDROLASE"/>
    <property type="match status" value="1"/>
</dbReference>
<keyword evidence="6" id="KW-1185">Reference proteome</keyword>
<dbReference type="InterPro" id="IPR040170">
    <property type="entry name" value="Cytosol_ACT"/>
</dbReference>
<dbReference type="Proteomes" id="UP001241747">
    <property type="component" value="Unassembled WGS sequence"/>
</dbReference>
<evidence type="ECO:0000256" key="1">
    <source>
        <dbReference type="ARBA" id="ARBA00010458"/>
    </source>
</evidence>
<dbReference type="EMBL" id="JAUSVY010000026">
    <property type="protein sequence ID" value="MDQ0507549.1"/>
    <property type="molecule type" value="Genomic_DNA"/>
</dbReference>
<gene>
    <name evidence="5" type="ORF">QOZ94_004373</name>
</gene>
<dbReference type="CDD" id="cd03442">
    <property type="entry name" value="BFIT_BACH"/>
    <property type="match status" value="1"/>
</dbReference>
<protein>
    <submittedName>
        <fullName evidence="5">Acyl-CoA hydrolase</fullName>
    </submittedName>
</protein>
<dbReference type="PROSITE" id="PS51770">
    <property type="entry name" value="HOTDOG_ACOT"/>
    <property type="match status" value="1"/>
</dbReference>
<evidence type="ECO:0000259" key="4">
    <source>
        <dbReference type="PROSITE" id="PS51770"/>
    </source>
</evidence>
<proteinExistence type="inferred from homology"/>